<evidence type="ECO:0000313" key="1">
    <source>
        <dbReference type="EMBL" id="RDY13751.1"/>
    </source>
</evidence>
<gene>
    <name evidence="1" type="ORF">CR513_01282</name>
</gene>
<keyword evidence="2" id="KW-1185">Reference proteome</keyword>
<comment type="caution">
    <text evidence="1">The sequence shown here is derived from an EMBL/GenBank/DDBJ whole genome shotgun (WGS) entry which is preliminary data.</text>
</comment>
<dbReference type="EMBL" id="QJKJ01000207">
    <property type="protein sequence ID" value="RDY13751.1"/>
    <property type="molecule type" value="Genomic_DNA"/>
</dbReference>
<dbReference type="AlphaFoldDB" id="A0A371IFB9"/>
<feature type="non-terminal residue" evidence="1">
    <location>
        <position position="1"/>
    </location>
</feature>
<name>A0A371IFB9_MUCPR</name>
<proteinExistence type="predicted"/>
<reference evidence="1" key="1">
    <citation type="submission" date="2018-05" db="EMBL/GenBank/DDBJ databases">
        <title>Draft genome of Mucuna pruriens seed.</title>
        <authorList>
            <person name="Nnadi N.E."/>
            <person name="Vos R."/>
            <person name="Hasami M.H."/>
            <person name="Devisetty U.K."/>
            <person name="Aguiy J.C."/>
        </authorList>
    </citation>
    <scope>NUCLEOTIDE SEQUENCE [LARGE SCALE GENOMIC DNA]</scope>
    <source>
        <strain evidence="1">JCA_2017</strain>
    </source>
</reference>
<dbReference type="Proteomes" id="UP000257109">
    <property type="component" value="Unassembled WGS sequence"/>
</dbReference>
<organism evidence="1 2">
    <name type="scientific">Mucuna pruriens</name>
    <name type="common">Velvet bean</name>
    <name type="synonym">Dolichos pruriens</name>
    <dbReference type="NCBI Taxonomy" id="157652"/>
    <lineage>
        <taxon>Eukaryota</taxon>
        <taxon>Viridiplantae</taxon>
        <taxon>Streptophyta</taxon>
        <taxon>Embryophyta</taxon>
        <taxon>Tracheophyta</taxon>
        <taxon>Spermatophyta</taxon>
        <taxon>Magnoliopsida</taxon>
        <taxon>eudicotyledons</taxon>
        <taxon>Gunneridae</taxon>
        <taxon>Pentapetalae</taxon>
        <taxon>rosids</taxon>
        <taxon>fabids</taxon>
        <taxon>Fabales</taxon>
        <taxon>Fabaceae</taxon>
        <taxon>Papilionoideae</taxon>
        <taxon>50 kb inversion clade</taxon>
        <taxon>NPAAA clade</taxon>
        <taxon>indigoferoid/millettioid clade</taxon>
        <taxon>Phaseoleae</taxon>
        <taxon>Mucuna</taxon>
    </lineage>
</organism>
<protein>
    <submittedName>
        <fullName evidence="1">Uncharacterized protein</fullName>
    </submittedName>
</protein>
<evidence type="ECO:0000313" key="2">
    <source>
        <dbReference type="Proteomes" id="UP000257109"/>
    </source>
</evidence>
<sequence>MEGHSHISHEYFKEETRALKGPITRKSFKESREWKLHSNKERWNRDLKIMMEYRSRNKESLKSLNLETS</sequence>
<accession>A0A371IFB9</accession>